<dbReference type="EMBL" id="JALNTZ010004117">
    <property type="protein sequence ID" value="KAJ3615477.1"/>
    <property type="molecule type" value="Genomic_DNA"/>
</dbReference>
<protein>
    <submittedName>
        <fullName evidence="1">Uncharacterized protein</fullName>
    </submittedName>
</protein>
<comment type="caution">
    <text evidence="1">The sequence shown here is derived from an EMBL/GenBank/DDBJ whole genome shotgun (WGS) entry which is preliminary data.</text>
</comment>
<evidence type="ECO:0000313" key="2">
    <source>
        <dbReference type="Proteomes" id="UP001168821"/>
    </source>
</evidence>
<accession>A0AA38HGU7</accession>
<gene>
    <name evidence="1" type="ORF">Zmor_016386</name>
</gene>
<keyword evidence="2" id="KW-1185">Reference proteome</keyword>
<evidence type="ECO:0000313" key="1">
    <source>
        <dbReference type="EMBL" id="KAJ3615477.1"/>
    </source>
</evidence>
<proteinExistence type="predicted"/>
<reference evidence="1" key="1">
    <citation type="journal article" date="2023" name="G3 (Bethesda)">
        <title>Whole genome assemblies of Zophobas morio and Tenebrio molitor.</title>
        <authorList>
            <person name="Kaur S."/>
            <person name="Stinson S.A."/>
            <person name="diCenzo G.C."/>
        </authorList>
    </citation>
    <scope>NUCLEOTIDE SEQUENCE</scope>
    <source>
        <strain evidence="1">QUZm001</strain>
    </source>
</reference>
<dbReference type="AlphaFoldDB" id="A0AA38HGU7"/>
<dbReference type="Proteomes" id="UP001168821">
    <property type="component" value="Unassembled WGS sequence"/>
</dbReference>
<organism evidence="1 2">
    <name type="scientific">Zophobas morio</name>
    <dbReference type="NCBI Taxonomy" id="2755281"/>
    <lineage>
        <taxon>Eukaryota</taxon>
        <taxon>Metazoa</taxon>
        <taxon>Ecdysozoa</taxon>
        <taxon>Arthropoda</taxon>
        <taxon>Hexapoda</taxon>
        <taxon>Insecta</taxon>
        <taxon>Pterygota</taxon>
        <taxon>Neoptera</taxon>
        <taxon>Endopterygota</taxon>
        <taxon>Coleoptera</taxon>
        <taxon>Polyphaga</taxon>
        <taxon>Cucujiformia</taxon>
        <taxon>Tenebrionidae</taxon>
        <taxon>Zophobas</taxon>
    </lineage>
</organism>
<name>A0AA38HGU7_9CUCU</name>
<sequence>MHKIPELSIASENTNETIQQYADREDFYSRQAEGHSVIDNLAPSIKELTNLHIIALKHKVEPEYKYETNSLEQYDSNNTCSIDYRYVLNVLLRAETRLKLENILKPLSLNKSNITNYTQKLYAQKY</sequence>